<reference evidence="2" key="1">
    <citation type="submission" date="2023-08" db="EMBL/GenBank/DDBJ databases">
        <authorList>
            <person name="Audoor S."/>
            <person name="Bilcke G."/>
        </authorList>
    </citation>
    <scope>NUCLEOTIDE SEQUENCE</scope>
</reference>
<name>A0AAD2FGX5_9STRA</name>
<dbReference type="SUPFAM" id="SSF49899">
    <property type="entry name" value="Concanavalin A-like lectins/glucanases"/>
    <property type="match status" value="1"/>
</dbReference>
<keyword evidence="3" id="KW-1185">Reference proteome</keyword>
<evidence type="ECO:0000313" key="2">
    <source>
        <dbReference type="EMBL" id="CAJ1930867.1"/>
    </source>
</evidence>
<dbReference type="EMBL" id="CAKOGP040000113">
    <property type="protein sequence ID" value="CAJ1930867.1"/>
    <property type="molecule type" value="Genomic_DNA"/>
</dbReference>
<dbReference type="InterPro" id="IPR009784">
    <property type="entry name" value="DUF1349"/>
</dbReference>
<feature type="compositionally biased region" description="Acidic residues" evidence="1">
    <location>
        <begin position="1"/>
        <end position="15"/>
    </location>
</feature>
<proteinExistence type="predicted"/>
<evidence type="ECO:0000256" key="1">
    <source>
        <dbReference type="SAM" id="MobiDB-lite"/>
    </source>
</evidence>
<dbReference type="PANTHER" id="PTHR35332:SF2">
    <property type="entry name" value="REGULATION OF ENOLASE PROTEIN 1"/>
    <property type="match status" value="1"/>
</dbReference>
<comment type="caution">
    <text evidence="2">The sequence shown here is derived from an EMBL/GenBank/DDBJ whole genome shotgun (WGS) entry which is preliminary data.</text>
</comment>
<dbReference type="Proteomes" id="UP001295423">
    <property type="component" value="Unassembled WGS sequence"/>
</dbReference>
<dbReference type="Pfam" id="PF07081">
    <property type="entry name" value="DUF1349"/>
    <property type="match status" value="1"/>
</dbReference>
<gene>
    <name evidence="2" type="ORF">CYCCA115_LOCUS2127</name>
</gene>
<dbReference type="Gene3D" id="2.60.120.200">
    <property type="match status" value="1"/>
</dbReference>
<sequence length="202" mass="23243">MSDSESEAEDHEEEEVPKPKPGMQWLNEPEEWMQQKTTIAMRCPPQTNFWRKTATRSIEDNAPFYFIEVLGDFEVRVKIKADFSSPDDQAGIMVREDELNWAKCGIQLVGKIPHMCSTVTHDYSDMAMHPIIKLPEFLWVHAKKVGDGLEVYISEDSFNWTQIRQGDITKDAIHQVGLYSASPNSEDGLEVIFEDFMIKDEN</sequence>
<organism evidence="2 3">
    <name type="scientific">Cylindrotheca closterium</name>
    <dbReference type="NCBI Taxonomy" id="2856"/>
    <lineage>
        <taxon>Eukaryota</taxon>
        <taxon>Sar</taxon>
        <taxon>Stramenopiles</taxon>
        <taxon>Ochrophyta</taxon>
        <taxon>Bacillariophyta</taxon>
        <taxon>Bacillariophyceae</taxon>
        <taxon>Bacillariophycidae</taxon>
        <taxon>Bacillariales</taxon>
        <taxon>Bacillariaceae</taxon>
        <taxon>Cylindrotheca</taxon>
    </lineage>
</organism>
<accession>A0AAD2FGX5</accession>
<protein>
    <submittedName>
        <fullName evidence="2">Uncharacterized protein</fullName>
    </submittedName>
</protein>
<dbReference type="AlphaFoldDB" id="A0AAD2FGX5"/>
<feature type="region of interest" description="Disordered" evidence="1">
    <location>
        <begin position="1"/>
        <end position="26"/>
    </location>
</feature>
<dbReference type="InterPro" id="IPR013320">
    <property type="entry name" value="ConA-like_dom_sf"/>
</dbReference>
<evidence type="ECO:0000313" key="3">
    <source>
        <dbReference type="Proteomes" id="UP001295423"/>
    </source>
</evidence>
<dbReference type="PANTHER" id="PTHR35332">
    <property type="entry name" value="REGULATION OF ENOLASE PROTEIN 1"/>
    <property type="match status" value="1"/>
</dbReference>